<organism evidence="1 2">
    <name type="scientific">Persicimonas caeni</name>
    <dbReference type="NCBI Taxonomy" id="2292766"/>
    <lineage>
        <taxon>Bacteria</taxon>
        <taxon>Deltaproteobacteria</taxon>
        <taxon>Bradymonadales</taxon>
        <taxon>Bradymonadaceae</taxon>
        <taxon>Persicimonas</taxon>
    </lineage>
</organism>
<gene>
    <name evidence="1" type="ORF">FIV42_09655</name>
</gene>
<sequence length="232" mass="26033">MTRHWYLIDDDGCRRINVSEKSWDFWSDFRSGGDANEAWPAFTQAAVCAELGKAVATIREISGELDYDYEDVTMTPEMWDGGLCLATDDELTLMTEPSVELDERFVNAESAEMLLERLEVDGAFFGYDPAAGTLMLSVFSNGTPDFLWADSLQPGPSHAITFHDDGTATQEDPRKFALRRLGQPETSPFLDRYAFVENELAKLGLQDVQPELERRPIVAVLNLERRPGRSLG</sequence>
<proteinExistence type="predicted"/>
<dbReference type="OrthoDB" id="5497335at2"/>
<protein>
    <submittedName>
        <fullName evidence="1">Uncharacterized protein</fullName>
    </submittedName>
</protein>
<name>A0A4Y6PRX9_PERCE</name>
<dbReference type="RefSeq" id="WP_141197480.1">
    <property type="nucleotide sequence ID" value="NZ_CP041186.1"/>
</dbReference>
<dbReference type="EMBL" id="CP041186">
    <property type="protein sequence ID" value="QDG50990.1"/>
    <property type="molecule type" value="Genomic_DNA"/>
</dbReference>
<evidence type="ECO:0000313" key="1">
    <source>
        <dbReference type="EMBL" id="QDG50990.1"/>
    </source>
</evidence>
<evidence type="ECO:0000313" key="2">
    <source>
        <dbReference type="Proteomes" id="UP000315995"/>
    </source>
</evidence>
<keyword evidence="2" id="KW-1185">Reference proteome</keyword>
<accession>A0A5B8Y3N0</accession>
<reference evidence="1 2" key="1">
    <citation type="submission" date="2019-06" db="EMBL/GenBank/DDBJ databases">
        <title>Persicimonas caeni gen. nov., sp. nov., a predatory bacterium isolated from solar saltern.</title>
        <authorList>
            <person name="Wang S."/>
        </authorList>
    </citation>
    <scope>NUCLEOTIDE SEQUENCE [LARGE SCALE GENOMIC DNA]</scope>
    <source>
        <strain evidence="1 2">YN101</strain>
    </source>
</reference>
<dbReference type="AlphaFoldDB" id="A0A4Y6PRX9"/>
<dbReference type="Proteomes" id="UP000315995">
    <property type="component" value="Chromosome"/>
</dbReference>
<accession>A0A4Y6PRX9</accession>